<dbReference type="Pfam" id="PF13803">
    <property type="entry name" value="DUF4184"/>
    <property type="match status" value="1"/>
</dbReference>
<dbReference type="RefSeq" id="WP_203254911.1">
    <property type="nucleotide sequence ID" value="NZ_CP069127.1"/>
</dbReference>
<keyword evidence="1" id="KW-0472">Membrane</keyword>
<name>A0ABX7FK65_BRECH</name>
<feature type="transmembrane region" description="Helical" evidence="1">
    <location>
        <begin position="195"/>
        <end position="216"/>
    </location>
</feature>
<dbReference type="EMBL" id="CP069127">
    <property type="protein sequence ID" value="QRG65395.1"/>
    <property type="molecule type" value="Genomic_DNA"/>
</dbReference>
<keyword evidence="3" id="KW-1185">Reference proteome</keyword>
<keyword evidence="1" id="KW-1133">Transmembrane helix</keyword>
<accession>A0ABX7FK65</accession>
<protein>
    <submittedName>
        <fullName evidence="2">DUF4184 family protein</fullName>
    </submittedName>
</protein>
<evidence type="ECO:0000313" key="2">
    <source>
        <dbReference type="EMBL" id="QRG65395.1"/>
    </source>
</evidence>
<feature type="transmembrane region" description="Helical" evidence="1">
    <location>
        <begin position="156"/>
        <end position="174"/>
    </location>
</feature>
<sequence length="254" mass="28355">MPFTFAHPAIVLPLRQNRCFHFPALVFGSMAPDFEYFIRMQAYSAYSHTTLGILYFDLPLVVVLCLLFAHVVKRPLLLCLPSWLSKNFDARRREHSTQMLPSWYSSMIFAYSAILGICSHLIWDAFTHKGAFAVSRLSILKQHLSLGGMDLPVYKVLQHGSTCFGLAAIVFVIWKSGRGVPFPHEESGVPRWMKRLYWTGIGTGGIVVASLCQISRVSTLTPSGLLTGVVPFLSGCLIAVLLCSWLLGRYGLKK</sequence>
<dbReference type="InterPro" id="IPR025238">
    <property type="entry name" value="DUF4184"/>
</dbReference>
<gene>
    <name evidence="2" type="ORF">JNE38_17370</name>
</gene>
<evidence type="ECO:0000313" key="3">
    <source>
        <dbReference type="Proteomes" id="UP000596248"/>
    </source>
</evidence>
<organism evidence="2 3">
    <name type="scientific">Brevibacillus choshinensis</name>
    <dbReference type="NCBI Taxonomy" id="54911"/>
    <lineage>
        <taxon>Bacteria</taxon>
        <taxon>Bacillati</taxon>
        <taxon>Bacillota</taxon>
        <taxon>Bacilli</taxon>
        <taxon>Bacillales</taxon>
        <taxon>Paenibacillaceae</taxon>
        <taxon>Brevibacillus</taxon>
    </lineage>
</organism>
<proteinExistence type="predicted"/>
<feature type="transmembrane region" description="Helical" evidence="1">
    <location>
        <begin position="102"/>
        <end position="123"/>
    </location>
</feature>
<reference evidence="2 3" key="1">
    <citation type="submission" date="2021-01" db="EMBL/GenBank/DDBJ databases">
        <title>Identification of strong promoters based on the transcriptome of Brevibacillus choshinensis.</title>
        <authorList>
            <person name="Yao D."/>
            <person name="Zhang K."/>
            <person name="Wu J."/>
        </authorList>
    </citation>
    <scope>NUCLEOTIDE SEQUENCE [LARGE SCALE GENOMIC DNA]</scope>
    <source>
        <strain evidence="2 3">HPD31-SP3</strain>
    </source>
</reference>
<evidence type="ECO:0000256" key="1">
    <source>
        <dbReference type="SAM" id="Phobius"/>
    </source>
</evidence>
<keyword evidence="1" id="KW-0812">Transmembrane</keyword>
<feature type="transmembrane region" description="Helical" evidence="1">
    <location>
        <begin position="228"/>
        <end position="248"/>
    </location>
</feature>
<dbReference type="Proteomes" id="UP000596248">
    <property type="component" value="Chromosome"/>
</dbReference>
<feature type="transmembrane region" description="Helical" evidence="1">
    <location>
        <begin position="53"/>
        <end position="72"/>
    </location>
</feature>